<keyword evidence="10" id="KW-0963">Cytoplasm</keyword>
<gene>
    <name evidence="10 13" type="primary">hisH</name>
    <name evidence="13" type="ORF">JW984_08895</name>
</gene>
<keyword evidence="4 10" id="KW-0378">Hydrolase</keyword>
<accession>A0A9D8KGD2</accession>
<evidence type="ECO:0000313" key="14">
    <source>
        <dbReference type="Proteomes" id="UP000809273"/>
    </source>
</evidence>
<keyword evidence="5 10" id="KW-0315">Glutamine amidotransferase</keyword>
<reference evidence="13" key="1">
    <citation type="journal article" date="2021" name="Environ. Microbiol.">
        <title>Genomic characterization of three novel Desulfobacterota classes expand the metabolic and phylogenetic diversity of the phylum.</title>
        <authorList>
            <person name="Murphy C.L."/>
            <person name="Biggerstaff J."/>
            <person name="Eichhorn A."/>
            <person name="Ewing E."/>
            <person name="Shahan R."/>
            <person name="Soriano D."/>
            <person name="Stewart S."/>
            <person name="VanMol K."/>
            <person name="Walker R."/>
            <person name="Walters P."/>
            <person name="Elshahed M.S."/>
            <person name="Youssef N.H."/>
        </authorList>
    </citation>
    <scope>NUCLEOTIDE SEQUENCE</scope>
    <source>
        <strain evidence="13">Zod_Metabat.24</strain>
    </source>
</reference>
<organism evidence="13 14">
    <name type="scientific">Candidatus Zymogenus saltonus</name>
    <dbReference type="NCBI Taxonomy" id="2844893"/>
    <lineage>
        <taxon>Bacteria</taxon>
        <taxon>Deltaproteobacteria</taxon>
        <taxon>Candidatus Zymogenia</taxon>
        <taxon>Candidatus Zymogeniales</taxon>
        <taxon>Candidatus Zymogenaceae</taxon>
        <taxon>Candidatus Zymogenus</taxon>
    </lineage>
</organism>
<evidence type="ECO:0000256" key="5">
    <source>
        <dbReference type="ARBA" id="ARBA00022962"/>
    </source>
</evidence>
<evidence type="ECO:0000256" key="7">
    <source>
        <dbReference type="ARBA" id="ARBA00023239"/>
    </source>
</evidence>
<dbReference type="SUPFAM" id="SSF52317">
    <property type="entry name" value="Class I glutamine amidotransferase-like"/>
    <property type="match status" value="1"/>
</dbReference>
<sequence length="242" mass="27260">MTVFTLSHGPERARRRRFLKRKFEEQPLIAVVDYGMGNLRSVSKALERLGQDVVVTSDPALIDDAAGMVLPGVGAFPDCMRNLVDKGLADPVVDFIKGGRPFFGICLGLQLLFTEGYEFGRHDGLGIIPGRVVRFEGKEFSGDNKLKVPHMGWNQVNWKKREGAFTPFDTLVNGDYFYFVHSYYVVPEDDKYTAGTTDYGVEFVSAVGRENIFATQFHPEKSQEKGLEILKAFGEYVNRWES</sequence>
<evidence type="ECO:0000256" key="6">
    <source>
        <dbReference type="ARBA" id="ARBA00023102"/>
    </source>
</evidence>
<dbReference type="GO" id="GO:0000105">
    <property type="term" value="P:L-histidine biosynthetic process"/>
    <property type="evidence" value="ECO:0007669"/>
    <property type="project" value="UniProtKB-UniRule"/>
</dbReference>
<dbReference type="EC" id="4.3.2.10" evidence="10"/>
<comment type="catalytic activity">
    <reaction evidence="8 10">
        <text>5-[(5-phospho-1-deoxy-D-ribulos-1-ylimino)methylamino]-1-(5-phospho-beta-D-ribosyl)imidazole-4-carboxamide + L-glutamine = D-erythro-1-(imidazol-4-yl)glycerol 3-phosphate + 5-amino-1-(5-phospho-beta-D-ribosyl)imidazole-4-carboxamide + L-glutamate + H(+)</text>
        <dbReference type="Rhea" id="RHEA:24793"/>
        <dbReference type="ChEBI" id="CHEBI:15378"/>
        <dbReference type="ChEBI" id="CHEBI:29985"/>
        <dbReference type="ChEBI" id="CHEBI:58278"/>
        <dbReference type="ChEBI" id="CHEBI:58359"/>
        <dbReference type="ChEBI" id="CHEBI:58475"/>
        <dbReference type="ChEBI" id="CHEBI:58525"/>
        <dbReference type="EC" id="4.3.2.10"/>
    </reaction>
</comment>
<evidence type="ECO:0000256" key="3">
    <source>
        <dbReference type="ARBA" id="ARBA00022605"/>
    </source>
</evidence>
<evidence type="ECO:0000313" key="13">
    <source>
        <dbReference type="EMBL" id="MBN1573296.1"/>
    </source>
</evidence>
<dbReference type="PANTHER" id="PTHR42701:SF1">
    <property type="entry name" value="IMIDAZOLE GLYCEROL PHOSPHATE SYNTHASE SUBUNIT HISH"/>
    <property type="match status" value="1"/>
</dbReference>
<comment type="subunit">
    <text evidence="2 10">Heterodimer of HisH and HisF.</text>
</comment>
<dbReference type="EMBL" id="JAFGIX010000046">
    <property type="protein sequence ID" value="MBN1573296.1"/>
    <property type="molecule type" value="Genomic_DNA"/>
</dbReference>
<dbReference type="GO" id="GO:0000107">
    <property type="term" value="F:imidazoleglycerol-phosphate synthase activity"/>
    <property type="evidence" value="ECO:0007669"/>
    <property type="project" value="UniProtKB-UniRule"/>
</dbReference>
<dbReference type="InterPro" id="IPR029062">
    <property type="entry name" value="Class_I_gatase-like"/>
</dbReference>
<dbReference type="PROSITE" id="PS51274">
    <property type="entry name" value="GATASE_COBBQ"/>
    <property type="match status" value="1"/>
</dbReference>
<keyword evidence="3 10" id="KW-0028">Amino-acid biosynthesis</keyword>
<feature type="domain" description="Glutamine amidotransferase" evidence="12">
    <location>
        <begin position="31"/>
        <end position="232"/>
    </location>
</feature>
<dbReference type="GO" id="GO:0016829">
    <property type="term" value="F:lyase activity"/>
    <property type="evidence" value="ECO:0007669"/>
    <property type="project" value="UniProtKB-KW"/>
</dbReference>
<feature type="active site" description="Nucleophile" evidence="10 11">
    <location>
        <position position="106"/>
    </location>
</feature>
<dbReference type="AlphaFoldDB" id="A0A9D8KGD2"/>
<dbReference type="PANTHER" id="PTHR42701">
    <property type="entry name" value="IMIDAZOLE GLYCEROL PHOSPHATE SYNTHASE SUBUNIT HISH"/>
    <property type="match status" value="1"/>
</dbReference>
<dbReference type="InterPro" id="IPR010139">
    <property type="entry name" value="Imidazole-glycPsynth_HisH"/>
</dbReference>
<dbReference type="PIRSF" id="PIRSF000495">
    <property type="entry name" value="Amidotransf_hisH"/>
    <property type="match status" value="1"/>
</dbReference>
<dbReference type="CDD" id="cd01748">
    <property type="entry name" value="GATase1_IGP_Synthase"/>
    <property type="match status" value="1"/>
</dbReference>
<comment type="caution">
    <text evidence="13">The sequence shown here is derived from an EMBL/GenBank/DDBJ whole genome shotgun (WGS) entry which is preliminary data.</text>
</comment>
<evidence type="ECO:0000259" key="12">
    <source>
        <dbReference type="Pfam" id="PF00117"/>
    </source>
</evidence>
<dbReference type="NCBIfam" id="TIGR01855">
    <property type="entry name" value="IMP_synth_hisH"/>
    <property type="match status" value="1"/>
</dbReference>
<evidence type="ECO:0000256" key="9">
    <source>
        <dbReference type="ARBA" id="ARBA00049534"/>
    </source>
</evidence>
<evidence type="ECO:0000256" key="10">
    <source>
        <dbReference type="HAMAP-Rule" id="MF_00278"/>
    </source>
</evidence>
<keyword evidence="6 10" id="KW-0368">Histidine biosynthesis</keyword>
<dbReference type="GO" id="GO:0005737">
    <property type="term" value="C:cytoplasm"/>
    <property type="evidence" value="ECO:0007669"/>
    <property type="project" value="UniProtKB-SubCell"/>
</dbReference>
<reference evidence="13" key="2">
    <citation type="submission" date="2021-01" db="EMBL/GenBank/DDBJ databases">
        <authorList>
            <person name="Hahn C.R."/>
            <person name="Youssef N.H."/>
            <person name="Elshahed M."/>
        </authorList>
    </citation>
    <scope>NUCLEOTIDE SEQUENCE</scope>
    <source>
        <strain evidence="13">Zod_Metabat.24</strain>
    </source>
</reference>
<dbReference type="PROSITE" id="PS51273">
    <property type="entry name" value="GATASE_TYPE_1"/>
    <property type="match status" value="1"/>
</dbReference>
<protein>
    <recommendedName>
        <fullName evidence="10">Imidazole glycerol phosphate synthase subunit HisH</fullName>
        <ecNumber evidence="10">4.3.2.10</ecNumber>
    </recommendedName>
    <alternativeName>
        <fullName evidence="10">IGP synthase glutaminase subunit</fullName>
        <ecNumber evidence="10">3.5.1.2</ecNumber>
    </alternativeName>
    <alternativeName>
        <fullName evidence="10">IGP synthase subunit HisH</fullName>
    </alternativeName>
    <alternativeName>
        <fullName evidence="10">ImGP synthase subunit HisH</fullName>
        <shortName evidence="10">IGPS subunit HisH</shortName>
    </alternativeName>
</protein>
<name>A0A9D8KGD2_9DELT</name>
<dbReference type="InterPro" id="IPR017926">
    <property type="entry name" value="GATASE"/>
</dbReference>
<proteinExistence type="inferred from homology"/>
<comment type="subcellular location">
    <subcellularLocation>
        <location evidence="10">Cytoplasm</location>
    </subcellularLocation>
</comment>
<dbReference type="Proteomes" id="UP000809273">
    <property type="component" value="Unassembled WGS sequence"/>
</dbReference>
<evidence type="ECO:0000256" key="11">
    <source>
        <dbReference type="PIRSR" id="PIRSR000495-1"/>
    </source>
</evidence>
<feature type="active site" evidence="10 11">
    <location>
        <position position="220"/>
    </location>
</feature>
<evidence type="ECO:0000256" key="8">
    <source>
        <dbReference type="ARBA" id="ARBA00047838"/>
    </source>
</evidence>
<dbReference type="EC" id="3.5.1.2" evidence="10"/>
<dbReference type="HAMAP" id="MF_00278">
    <property type="entry name" value="HisH"/>
    <property type="match status" value="1"/>
</dbReference>
<comment type="pathway">
    <text evidence="1 10">Amino-acid biosynthesis; L-histidine biosynthesis; L-histidine from 5-phospho-alpha-D-ribose 1-diphosphate: step 5/9.</text>
</comment>
<evidence type="ECO:0000256" key="1">
    <source>
        <dbReference type="ARBA" id="ARBA00005091"/>
    </source>
</evidence>
<comment type="catalytic activity">
    <reaction evidence="9 10">
        <text>L-glutamine + H2O = L-glutamate + NH4(+)</text>
        <dbReference type="Rhea" id="RHEA:15889"/>
        <dbReference type="ChEBI" id="CHEBI:15377"/>
        <dbReference type="ChEBI" id="CHEBI:28938"/>
        <dbReference type="ChEBI" id="CHEBI:29985"/>
        <dbReference type="ChEBI" id="CHEBI:58359"/>
        <dbReference type="EC" id="3.5.1.2"/>
    </reaction>
</comment>
<comment type="function">
    <text evidence="10">IGPS catalyzes the conversion of PRFAR and glutamine to IGP, AICAR and glutamate. The HisH subunit catalyzes the hydrolysis of glutamine to glutamate and ammonia as part of the synthesis of IGP and AICAR. The resulting ammonia molecule is channeled to the active site of HisF.</text>
</comment>
<evidence type="ECO:0000256" key="4">
    <source>
        <dbReference type="ARBA" id="ARBA00022801"/>
    </source>
</evidence>
<dbReference type="Gene3D" id="3.40.50.880">
    <property type="match status" value="1"/>
</dbReference>
<evidence type="ECO:0000256" key="2">
    <source>
        <dbReference type="ARBA" id="ARBA00011152"/>
    </source>
</evidence>
<dbReference type="GO" id="GO:0004359">
    <property type="term" value="F:glutaminase activity"/>
    <property type="evidence" value="ECO:0007669"/>
    <property type="project" value="UniProtKB-EC"/>
</dbReference>
<keyword evidence="7 10" id="KW-0456">Lyase</keyword>
<dbReference type="Pfam" id="PF00117">
    <property type="entry name" value="GATase"/>
    <property type="match status" value="1"/>
</dbReference>
<feature type="active site" evidence="10 11">
    <location>
        <position position="218"/>
    </location>
</feature>